<gene>
    <name evidence="3" type="ORF">EB796_017211</name>
</gene>
<reference evidence="3" key="1">
    <citation type="submission" date="2020-06" db="EMBL/GenBank/DDBJ databases">
        <title>Draft genome of Bugula neritina, a colonial animal packing powerful symbionts and potential medicines.</title>
        <authorList>
            <person name="Rayko M."/>
        </authorList>
    </citation>
    <scope>NUCLEOTIDE SEQUENCE [LARGE SCALE GENOMIC DNA]</scope>
    <source>
        <strain evidence="3">Kwan_BN1</strain>
    </source>
</reference>
<keyword evidence="4" id="KW-1185">Reference proteome</keyword>
<feature type="chain" id="PRO_5029457905" evidence="2">
    <location>
        <begin position="21"/>
        <end position="562"/>
    </location>
</feature>
<proteinExistence type="predicted"/>
<evidence type="ECO:0000313" key="3">
    <source>
        <dbReference type="EMBL" id="KAF6024483.1"/>
    </source>
</evidence>
<dbReference type="EMBL" id="VXIV02002571">
    <property type="protein sequence ID" value="KAF6024483.1"/>
    <property type="molecule type" value="Genomic_DNA"/>
</dbReference>
<sequence>MLSKGIMSVILLHMLARIKLDINGQTYSLEAMTPDYSPDDWIIPDKLMELIINICHDYGVEYPLVYQSPDDHTELLIVGKGATNKVQEAIQKKISRSKHFKHFTLFTENIEGMLHSNELIRGSLHKFNVRNDIQRSTAVCELVMKGKVLDPLNPYTGYFAVVPAHFLLENNECGELLAKSVTPETLTCMKDKVTARIGRSKITMEKFNSSKKLELKFTSLLAYRHYRVEEAPPNHYKSYLNDLVLLEINPHQLLLNTENLIPGSEIENAMTEIFTSTRLKCSMGEILPIQDPTILAAMAMAKVRVRVGHAYGYMVLGGSWKLSEEQRKKGVDTGRQFLYNIQFVVEDWPLINGHSGTIVYVIDAHNQCHYRLGMLVGHLHRTHRNGKAVFQAVVLSLALNEIEYENNNCIQNLQLLNPCELEFYSASDRSLVCHESNTAFRFYKGQNRSNFHSHGHLKRPHSEPYDVNAQSTMSRQRDGLREITHSHNNRSRNVFDPEDASIQEEQRESLQNVFPPDPNGAAASEWYNPHTTSHRQPSFTSAQQCQASDESIAGNQSFFDKK</sequence>
<feature type="signal peptide" evidence="2">
    <location>
        <begin position="1"/>
        <end position="20"/>
    </location>
</feature>
<dbReference type="Proteomes" id="UP000593567">
    <property type="component" value="Unassembled WGS sequence"/>
</dbReference>
<protein>
    <submittedName>
        <fullName evidence="3">Uncharacterized protein</fullName>
    </submittedName>
</protein>
<evidence type="ECO:0000256" key="2">
    <source>
        <dbReference type="SAM" id="SignalP"/>
    </source>
</evidence>
<evidence type="ECO:0000256" key="1">
    <source>
        <dbReference type="SAM" id="MobiDB-lite"/>
    </source>
</evidence>
<comment type="caution">
    <text evidence="3">The sequence shown here is derived from an EMBL/GenBank/DDBJ whole genome shotgun (WGS) entry which is preliminary data.</text>
</comment>
<feature type="region of interest" description="Disordered" evidence="1">
    <location>
        <begin position="502"/>
        <end position="562"/>
    </location>
</feature>
<evidence type="ECO:0000313" key="4">
    <source>
        <dbReference type="Proteomes" id="UP000593567"/>
    </source>
</evidence>
<feature type="compositionally biased region" description="Polar residues" evidence="1">
    <location>
        <begin position="529"/>
        <end position="562"/>
    </location>
</feature>
<name>A0A7J7JF66_BUGNE</name>
<organism evidence="3 4">
    <name type="scientific">Bugula neritina</name>
    <name type="common">Brown bryozoan</name>
    <name type="synonym">Sertularia neritina</name>
    <dbReference type="NCBI Taxonomy" id="10212"/>
    <lineage>
        <taxon>Eukaryota</taxon>
        <taxon>Metazoa</taxon>
        <taxon>Spiralia</taxon>
        <taxon>Lophotrochozoa</taxon>
        <taxon>Bryozoa</taxon>
        <taxon>Gymnolaemata</taxon>
        <taxon>Cheilostomatida</taxon>
        <taxon>Flustrina</taxon>
        <taxon>Buguloidea</taxon>
        <taxon>Bugulidae</taxon>
        <taxon>Bugula</taxon>
    </lineage>
</organism>
<feature type="region of interest" description="Disordered" evidence="1">
    <location>
        <begin position="451"/>
        <end position="477"/>
    </location>
</feature>
<dbReference type="AlphaFoldDB" id="A0A7J7JF66"/>
<accession>A0A7J7JF66</accession>
<keyword evidence="2" id="KW-0732">Signal</keyword>